<feature type="transmembrane region" description="Helical" evidence="1">
    <location>
        <begin position="133"/>
        <end position="150"/>
    </location>
</feature>
<keyword evidence="1" id="KW-0472">Membrane</keyword>
<feature type="transmembrane region" description="Helical" evidence="1">
    <location>
        <begin position="303"/>
        <end position="327"/>
    </location>
</feature>
<evidence type="ECO:0000256" key="1">
    <source>
        <dbReference type="SAM" id="Phobius"/>
    </source>
</evidence>
<feature type="transmembrane region" description="Helical" evidence="1">
    <location>
        <begin position="159"/>
        <end position="180"/>
    </location>
</feature>
<name>A0ABZ0HY05_9HYPH</name>
<feature type="transmembrane region" description="Helical" evidence="1">
    <location>
        <begin position="252"/>
        <end position="283"/>
    </location>
</feature>
<keyword evidence="1" id="KW-1133">Transmembrane helix</keyword>
<evidence type="ECO:0000313" key="3">
    <source>
        <dbReference type="Proteomes" id="UP001626536"/>
    </source>
</evidence>
<accession>A0ABZ0HY05</accession>
<keyword evidence="1" id="KW-0812">Transmembrane</keyword>
<feature type="transmembrane region" description="Helical" evidence="1">
    <location>
        <begin position="6"/>
        <end position="28"/>
    </location>
</feature>
<organism evidence="2 3">
    <name type="scientific">Methylocapsa polymorpha</name>
    <dbReference type="NCBI Taxonomy" id="3080828"/>
    <lineage>
        <taxon>Bacteria</taxon>
        <taxon>Pseudomonadati</taxon>
        <taxon>Pseudomonadota</taxon>
        <taxon>Alphaproteobacteria</taxon>
        <taxon>Hyphomicrobiales</taxon>
        <taxon>Beijerinckiaceae</taxon>
        <taxon>Methylocapsa</taxon>
    </lineage>
</organism>
<feature type="transmembrane region" description="Helical" evidence="1">
    <location>
        <begin position="219"/>
        <end position="240"/>
    </location>
</feature>
<gene>
    <name evidence="2" type="ORF">RZS28_08185</name>
</gene>
<dbReference type="EMBL" id="CP136862">
    <property type="protein sequence ID" value="WOJ91230.1"/>
    <property type="molecule type" value="Genomic_DNA"/>
</dbReference>
<proteinExistence type="predicted"/>
<sequence length="476" mass="50960">MTWPAVLFWLLIIVSVFRRGPILLYVFLAAGSFGSLQMVPGEAVGGANLLPQSVVAVFFIGKTLLQDDHPTRALNAALDPAQLGLLFMFLAYGFLSAYAMPRLFMHSVPVIPINVQLPWPVLLEPSAANITQPAYMALSVGMALAITLMARRPDFRQHYLLASLLGGAVVIATGLVDMALSSVGLADLLEPFRNATYGLMLDVEVVGGRRRVVGLMPEASAYGAICIGAAANLAFLRPCYQDALRRRVAPAIILGLIVMGVLSTSSTAYVGIAFFAIVFAANWVRRSLDPRAPGREELKWEAFAAFSAAFAILIVVTLSPALLDPVYEMLDSIIFKKTESESYVERSMWTRVGMEAFFATKGLGVGLGSDRTSNWFVAILSNTGAIGAGLLGLFIVRLFLLRRPADPYAAEYLTALKFSLLPGFIMASLAGTTPDIGVGVGATFGMMLGLAARKPALPLPTGSPPYSHRARAGPRS</sequence>
<evidence type="ECO:0000313" key="2">
    <source>
        <dbReference type="EMBL" id="WOJ91230.1"/>
    </source>
</evidence>
<protein>
    <submittedName>
        <fullName evidence="2">Uncharacterized protein</fullName>
    </submittedName>
</protein>
<feature type="transmembrane region" description="Helical" evidence="1">
    <location>
        <begin position="375"/>
        <end position="400"/>
    </location>
</feature>
<feature type="transmembrane region" description="Helical" evidence="1">
    <location>
        <begin position="81"/>
        <end position="100"/>
    </location>
</feature>
<dbReference type="RefSeq" id="WP_407340824.1">
    <property type="nucleotide sequence ID" value="NZ_CP136862.1"/>
</dbReference>
<keyword evidence="3" id="KW-1185">Reference proteome</keyword>
<reference evidence="2 3" key="1">
    <citation type="submission" date="2023-10" db="EMBL/GenBank/DDBJ databases">
        <title>Novel methanotroph of the genus Methylocapsa from a subarctic wetland.</title>
        <authorList>
            <person name="Belova S.E."/>
            <person name="Oshkin I.Y."/>
            <person name="Miroshnikov K."/>
            <person name="Dedysh S.N."/>
        </authorList>
    </citation>
    <scope>NUCLEOTIDE SEQUENCE [LARGE SCALE GENOMIC DNA]</scope>
    <source>
        <strain evidence="2 3">RX1</strain>
    </source>
</reference>
<dbReference type="Proteomes" id="UP001626536">
    <property type="component" value="Chromosome"/>
</dbReference>